<keyword evidence="2" id="KW-0255">Endonuclease</keyword>
<evidence type="ECO:0000313" key="2">
    <source>
        <dbReference type="EMBL" id="PRY66294.1"/>
    </source>
</evidence>
<feature type="domain" description="HNH endonuclease 5" evidence="1">
    <location>
        <begin position="165"/>
        <end position="214"/>
    </location>
</feature>
<name>A0A2T0V820_9GAMM</name>
<accession>A0A2T0V820</accession>
<protein>
    <submittedName>
        <fullName evidence="2">HNH endonuclease</fullName>
    </submittedName>
</protein>
<evidence type="ECO:0000259" key="1">
    <source>
        <dbReference type="Pfam" id="PF14279"/>
    </source>
</evidence>
<dbReference type="Proteomes" id="UP000237647">
    <property type="component" value="Unassembled WGS sequence"/>
</dbReference>
<dbReference type="Pfam" id="PF14279">
    <property type="entry name" value="HNH_5"/>
    <property type="match status" value="1"/>
</dbReference>
<comment type="caution">
    <text evidence="2">The sequence shown here is derived from an EMBL/GenBank/DDBJ whole genome shotgun (WGS) entry which is preliminary data.</text>
</comment>
<gene>
    <name evidence="2" type="ORF">B0H98_101272</name>
</gene>
<reference evidence="2 3" key="1">
    <citation type="submission" date="2018-03" db="EMBL/GenBank/DDBJ databases">
        <title>Genomic Encyclopedia of Type Strains, Phase III (KMG-III): the genomes of soil and plant-associated and newly described type strains.</title>
        <authorList>
            <person name="Whitman W."/>
        </authorList>
    </citation>
    <scope>NUCLEOTIDE SEQUENCE [LARGE SCALE GENOMIC DNA]</scope>
    <source>
        <strain evidence="2 3">CGMCC 1.12152</strain>
    </source>
</reference>
<keyword evidence="2" id="KW-0540">Nuclease</keyword>
<sequence length="429" mass="50293">MNNFGILFFSTSQLGGILDIGYTSEQSEIITDLLYVFDAKFDVDKQEVSVDYKQKYTTLFQARLKVFIEKYKSVLPSVQKLGARFGKLEQDEWFFILPPIELNTKQKYNLEEELDILNGRKSSLNEEQLQKFFGDVLDNYEIITFDLDKDKKIKIGEGQKNKRICRFCQRGISDVSFTQEAHAISEALGNKKLILNEECDNCNKFFDENIERDFIYYHDLARTMFGIKNKKNEVPEMKGIDFHFYQSNENNLSIAVVSDSISGEKSGTPESTVFRTGNKIKIQNIYKTLCKFSLSVIGSEHVSHFCETIRWIKDEKEATALPKIAVLNSYDFFTKRPELNLYLRNNNNKKLPYLVGEFRFTFYMYIFIVPFSDKDSRDFLSEEDYEDFLNCFNHVKSKEGFEYIDFSQNVERELSFNINFEKEKTDKIL</sequence>
<dbReference type="GO" id="GO:0004519">
    <property type="term" value="F:endonuclease activity"/>
    <property type="evidence" value="ECO:0007669"/>
    <property type="project" value="UniProtKB-KW"/>
</dbReference>
<dbReference type="InterPro" id="IPR029471">
    <property type="entry name" value="HNH_5"/>
</dbReference>
<organism evidence="2 3">
    <name type="scientific">Vreelandella songnenensis</name>
    <dbReference type="NCBI Taxonomy" id="1176243"/>
    <lineage>
        <taxon>Bacteria</taxon>
        <taxon>Pseudomonadati</taxon>
        <taxon>Pseudomonadota</taxon>
        <taxon>Gammaproteobacteria</taxon>
        <taxon>Oceanospirillales</taxon>
        <taxon>Halomonadaceae</taxon>
        <taxon>Vreelandella</taxon>
    </lineage>
</organism>
<keyword evidence="3" id="KW-1185">Reference proteome</keyword>
<evidence type="ECO:0000313" key="3">
    <source>
        <dbReference type="Proteomes" id="UP000237647"/>
    </source>
</evidence>
<dbReference type="OrthoDB" id="255953at2"/>
<dbReference type="EMBL" id="PVTK01000001">
    <property type="protein sequence ID" value="PRY66294.1"/>
    <property type="molecule type" value="Genomic_DNA"/>
</dbReference>
<proteinExistence type="predicted"/>
<dbReference type="RefSeq" id="WP_106373279.1">
    <property type="nucleotide sequence ID" value="NZ_PVTK01000001.1"/>
</dbReference>
<keyword evidence="2" id="KW-0378">Hydrolase</keyword>
<dbReference type="AlphaFoldDB" id="A0A2T0V820"/>